<sequence length="156" mass="16788">MFWLLAALLPASTIAFGFGGCGCGIPLPPPPPLCLPPIQLPPICPPPPPPCICTPPVVCNPCACGRKKREALPPVAEVVGSDDRKCNNEQLREIIVNGIKKNQNEAKSLIHSEVRNKLGGNWVVVCAPEPVSFVTQSQQYCLDGQDGTWCYAFKIN</sequence>
<dbReference type="EMBL" id="JARK01000061">
    <property type="protein sequence ID" value="EYC44447.1"/>
    <property type="molecule type" value="Genomic_DNA"/>
</dbReference>
<evidence type="ECO:0000313" key="1">
    <source>
        <dbReference type="EMBL" id="EYC44447.1"/>
    </source>
</evidence>
<dbReference type="Proteomes" id="UP000024635">
    <property type="component" value="Unassembled WGS sequence"/>
</dbReference>
<dbReference type="OrthoDB" id="5843663at2759"/>
<dbReference type="STRING" id="53326.A0A016WYV6"/>
<reference evidence="2" key="1">
    <citation type="journal article" date="2015" name="Nat. Genet.">
        <title>The genome and transcriptome of the zoonotic hookworm Ancylostoma ceylanicum identify infection-specific gene families.</title>
        <authorList>
            <person name="Schwarz E.M."/>
            <person name="Hu Y."/>
            <person name="Antoshechkin I."/>
            <person name="Miller M.M."/>
            <person name="Sternberg P.W."/>
            <person name="Aroian R.V."/>
        </authorList>
    </citation>
    <scope>NUCLEOTIDE SEQUENCE</scope>
    <source>
        <strain evidence="2">HY135</strain>
    </source>
</reference>
<dbReference type="AlphaFoldDB" id="A0A016WYV6"/>
<gene>
    <name evidence="1" type="primary">Acey_s0461.g1882</name>
    <name evidence="1" type="synonym">Acey-grl-15</name>
    <name evidence="1" type="ORF">Y032_0461g1882</name>
</gene>
<evidence type="ECO:0000313" key="2">
    <source>
        <dbReference type="Proteomes" id="UP000024635"/>
    </source>
</evidence>
<dbReference type="Pfam" id="PF04155">
    <property type="entry name" value="Ground-like"/>
    <property type="match status" value="1"/>
</dbReference>
<accession>A0A016WYV6</accession>
<comment type="caution">
    <text evidence="1">The sequence shown here is derived from an EMBL/GenBank/DDBJ whole genome shotgun (WGS) entry which is preliminary data.</text>
</comment>
<name>A0A016WYV6_9BILA</name>
<keyword evidence="2" id="KW-1185">Reference proteome</keyword>
<protein>
    <submittedName>
        <fullName evidence="1">Uncharacterized protein</fullName>
    </submittedName>
</protein>
<organism evidence="1 2">
    <name type="scientific">Ancylostoma ceylanicum</name>
    <dbReference type="NCBI Taxonomy" id="53326"/>
    <lineage>
        <taxon>Eukaryota</taxon>
        <taxon>Metazoa</taxon>
        <taxon>Ecdysozoa</taxon>
        <taxon>Nematoda</taxon>
        <taxon>Chromadorea</taxon>
        <taxon>Rhabditida</taxon>
        <taxon>Rhabditina</taxon>
        <taxon>Rhabditomorpha</taxon>
        <taxon>Strongyloidea</taxon>
        <taxon>Ancylostomatidae</taxon>
        <taxon>Ancylostomatinae</taxon>
        <taxon>Ancylostoma</taxon>
    </lineage>
</organism>
<proteinExistence type="predicted"/>
<dbReference type="InterPro" id="IPR007284">
    <property type="entry name" value="Ground-like_dom"/>
</dbReference>